<organism evidence="6 7">
    <name type="scientific">Diacronema lutheri</name>
    <name type="common">Unicellular marine alga</name>
    <name type="synonym">Monochrysis lutheri</name>
    <dbReference type="NCBI Taxonomy" id="2081491"/>
    <lineage>
        <taxon>Eukaryota</taxon>
        <taxon>Haptista</taxon>
        <taxon>Haptophyta</taxon>
        <taxon>Pavlovophyceae</taxon>
        <taxon>Pavlovales</taxon>
        <taxon>Pavlovaceae</taxon>
        <taxon>Diacronema</taxon>
    </lineage>
</organism>
<keyword evidence="3" id="KW-0602">Photosynthesis</keyword>
<dbReference type="GO" id="GO:0009507">
    <property type="term" value="C:chloroplast"/>
    <property type="evidence" value="ECO:0007669"/>
    <property type="project" value="UniProtKB-SubCell"/>
</dbReference>
<dbReference type="InterPro" id="IPR001344">
    <property type="entry name" value="Chloro_AB-bd_pln"/>
</dbReference>
<dbReference type="OMA" id="RECELTH"/>
<dbReference type="Pfam" id="PF00504">
    <property type="entry name" value="Chloroa_b-bind"/>
    <property type="match status" value="1"/>
</dbReference>
<feature type="binding site" evidence="5">
    <location>
        <position position="182"/>
    </location>
    <ligand>
        <name>chlorophyll a</name>
        <dbReference type="ChEBI" id="CHEBI:58416"/>
        <label>1</label>
    </ligand>
</feature>
<feature type="binding site" evidence="5">
    <location>
        <position position="178"/>
    </location>
    <ligand>
        <name>chlorophyll a</name>
        <dbReference type="ChEBI" id="CHEBI:58416"/>
        <label>1</label>
    </ligand>
</feature>
<proteinExistence type="predicted"/>
<reference evidence="6" key="1">
    <citation type="submission" date="2021-05" db="EMBL/GenBank/DDBJ databases">
        <title>The genome of the haptophyte Pavlova lutheri (Diacronema luteri, Pavlovales) - a model for lipid biosynthesis in eukaryotic algae.</title>
        <authorList>
            <person name="Hulatt C.J."/>
            <person name="Posewitz M.C."/>
        </authorList>
    </citation>
    <scope>NUCLEOTIDE SEQUENCE</scope>
    <source>
        <strain evidence="6">NIVA-4/92</strain>
    </source>
</reference>
<keyword evidence="2" id="KW-0150">Chloroplast</keyword>
<sequence length="212" mass="23156">MLHTVAVSMLAMAGKPMFRGKAKPATKVVSNEFAYGLVGVTDFPGEFDPAGLLKTAPESTVRLWREAELMHGRVGMLAAAGFLVQENYHPLFGGAVTGPAIDHIPQIPPFFWAVLSFGIGIAESYRIQVGWADPRTSQGLDSKQQWKLRDDYEPGDVGFDPLGLKPDDVDELKALQLKELNNGRLAMLAAAGFLAQETVDKQQILEHLNIQL</sequence>
<dbReference type="GO" id="GO:0016020">
    <property type="term" value="C:membrane"/>
    <property type="evidence" value="ECO:0007669"/>
    <property type="project" value="InterPro"/>
</dbReference>
<dbReference type="EMBL" id="JAGTXO010000037">
    <property type="protein sequence ID" value="KAG8459763.1"/>
    <property type="molecule type" value="Genomic_DNA"/>
</dbReference>
<keyword evidence="7" id="KW-1185">Reference proteome</keyword>
<feature type="binding site" evidence="5">
    <location>
        <position position="196"/>
    </location>
    <ligand>
        <name>chlorophyll a</name>
        <dbReference type="ChEBI" id="CHEBI:58416"/>
        <label>1</label>
    </ligand>
</feature>
<evidence type="ECO:0000256" key="1">
    <source>
        <dbReference type="ARBA" id="ARBA00004229"/>
    </source>
</evidence>
<feature type="binding site" description="axial binding residue" evidence="5">
    <location>
        <position position="116"/>
    </location>
    <ligand>
        <name>chlorophyll b</name>
        <dbReference type="ChEBI" id="CHEBI:61721"/>
        <label>1</label>
    </ligand>
    <ligandPart>
        <name>Mg</name>
        <dbReference type="ChEBI" id="CHEBI:25107"/>
    </ligandPart>
</feature>
<evidence type="ECO:0000313" key="7">
    <source>
        <dbReference type="Proteomes" id="UP000751190"/>
    </source>
</evidence>
<keyword evidence="4" id="KW-0934">Plastid</keyword>
<name>A0A8J5XAD2_DIALT</name>
<evidence type="ECO:0000313" key="6">
    <source>
        <dbReference type="EMBL" id="KAG8459763.1"/>
    </source>
</evidence>
<accession>A0A8J5XAD2</accession>
<dbReference type="GO" id="GO:0009765">
    <property type="term" value="P:photosynthesis, light harvesting"/>
    <property type="evidence" value="ECO:0007669"/>
    <property type="project" value="InterPro"/>
</dbReference>
<evidence type="ECO:0000256" key="3">
    <source>
        <dbReference type="ARBA" id="ARBA00022531"/>
    </source>
</evidence>
<dbReference type="SUPFAM" id="SSF103511">
    <property type="entry name" value="Chlorophyll a-b binding protein"/>
    <property type="match status" value="1"/>
</dbReference>
<comment type="subcellular location">
    <subcellularLocation>
        <location evidence="1">Plastid</location>
        <location evidence="1">Chloroplast</location>
    </subcellularLocation>
</comment>
<comment type="caution">
    <text evidence="6">The sequence shown here is derived from an EMBL/GenBank/DDBJ whole genome shotgun (WGS) entry which is preliminary data.</text>
</comment>
<dbReference type="Proteomes" id="UP000751190">
    <property type="component" value="Unassembled WGS sequence"/>
</dbReference>
<dbReference type="AlphaFoldDB" id="A0A8J5XAD2"/>
<dbReference type="OrthoDB" id="423598at2759"/>
<dbReference type="GO" id="GO:0016168">
    <property type="term" value="F:chlorophyll binding"/>
    <property type="evidence" value="ECO:0007669"/>
    <property type="project" value="UniProtKB-KW"/>
</dbReference>
<feature type="binding site" evidence="5">
    <location>
        <position position="184"/>
    </location>
    <ligand>
        <name>chlorophyll a</name>
        <dbReference type="ChEBI" id="CHEBI:58416"/>
        <label>1</label>
    </ligand>
</feature>
<evidence type="ECO:0000256" key="2">
    <source>
        <dbReference type="ARBA" id="ARBA00022528"/>
    </source>
</evidence>
<keyword evidence="5" id="KW-0157">Chromophore</keyword>
<protein>
    <submittedName>
        <fullName evidence="6">Uncharacterized protein</fullName>
    </submittedName>
</protein>
<evidence type="ECO:0000256" key="4">
    <source>
        <dbReference type="ARBA" id="ARBA00022640"/>
    </source>
</evidence>
<feature type="binding site" evidence="5">
    <location>
        <position position="71"/>
    </location>
    <ligand>
        <name>chlorophyll a</name>
        <dbReference type="ChEBI" id="CHEBI:58416"/>
        <label>1</label>
    </ligand>
</feature>
<feature type="binding site" description="axial binding residue" evidence="5">
    <location>
        <position position="73"/>
    </location>
    <ligand>
        <name>chlorophyll b</name>
        <dbReference type="ChEBI" id="CHEBI:61721"/>
        <label>1</label>
    </ligand>
    <ligandPart>
        <name>Mg</name>
        <dbReference type="ChEBI" id="CHEBI:25107"/>
    </ligandPart>
</feature>
<evidence type="ECO:0000256" key="5">
    <source>
        <dbReference type="PIRSR" id="PIRSR601344-1"/>
    </source>
</evidence>
<keyword evidence="5" id="KW-0148">Chlorophyll</keyword>
<feature type="binding site" evidence="5">
    <location>
        <position position="179"/>
    </location>
    <ligand>
        <name>chlorophyll a</name>
        <dbReference type="ChEBI" id="CHEBI:58416"/>
        <label>1</label>
    </ligand>
</feature>
<dbReference type="InterPro" id="IPR022796">
    <property type="entry name" value="Chloroa_b-bind"/>
</dbReference>
<dbReference type="Gene3D" id="1.10.3460.10">
    <property type="entry name" value="Chlorophyll a/b binding protein domain"/>
    <property type="match status" value="1"/>
</dbReference>
<dbReference type="PANTHER" id="PTHR21649">
    <property type="entry name" value="CHLOROPHYLL A/B BINDING PROTEIN"/>
    <property type="match status" value="1"/>
</dbReference>
<feature type="binding site" evidence="5">
    <location>
        <position position="68"/>
    </location>
    <ligand>
        <name>chlorophyll a</name>
        <dbReference type="ChEBI" id="CHEBI:58416"/>
        <label>1</label>
    </ligand>
</feature>
<gene>
    <name evidence="6" type="ORF">KFE25_014326</name>
</gene>